<dbReference type="InterPro" id="IPR012677">
    <property type="entry name" value="Nucleotide-bd_a/b_plait_sf"/>
</dbReference>
<feature type="domain" description="RRM" evidence="8">
    <location>
        <begin position="117"/>
        <end position="205"/>
    </location>
</feature>
<evidence type="ECO:0000256" key="5">
    <source>
        <dbReference type="ARBA" id="ARBA00022884"/>
    </source>
</evidence>
<evidence type="ECO:0000256" key="4">
    <source>
        <dbReference type="ARBA" id="ARBA00022737"/>
    </source>
</evidence>
<keyword evidence="3" id="KW-0963">Cytoplasm</keyword>
<evidence type="ECO:0000256" key="1">
    <source>
        <dbReference type="ARBA" id="ARBA00004123"/>
    </source>
</evidence>
<evidence type="ECO:0000313" key="9">
    <source>
        <dbReference type="Proteomes" id="UP000095287"/>
    </source>
</evidence>
<dbReference type="PANTHER" id="PTHR24012">
    <property type="entry name" value="RNA BINDING PROTEIN"/>
    <property type="match status" value="1"/>
</dbReference>
<evidence type="ECO:0000256" key="7">
    <source>
        <dbReference type="PROSITE-ProRule" id="PRU00176"/>
    </source>
</evidence>
<reference evidence="10" key="1">
    <citation type="submission" date="2016-11" db="UniProtKB">
        <authorList>
            <consortium name="WormBaseParasite"/>
        </authorList>
    </citation>
    <scope>IDENTIFICATION</scope>
</reference>
<protein>
    <submittedName>
        <fullName evidence="10">RRM domain-containing protein</fullName>
    </submittedName>
</protein>
<evidence type="ECO:0000256" key="3">
    <source>
        <dbReference type="ARBA" id="ARBA00022490"/>
    </source>
</evidence>
<dbReference type="FunFam" id="3.30.70.330:FF:000651">
    <property type="entry name" value="Poly(A) binding protein cytoplasmic 1 like"/>
    <property type="match status" value="1"/>
</dbReference>
<keyword evidence="4" id="KW-0677">Repeat</keyword>
<sequence length="205" mass="23075">MNATANGQATATEEFDETKNVYVKNFDLEVTDEMLNDAFKDFGTIVSCVVAKTEEGKSRGFGFAAYETTEEAQKAIKEMNGKKMWGSNLYVAQFQKKTDRVAMLAERMASLKIHREPRLFIKNLHVNVTDMVLKEFLSKYGEVVKAEVQLHKTGISKGLALVTFKEFVDAKAAVKASREDKMDELLGKKLIVSFDKGRRLQQSSK</sequence>
<dbReference type="Proteomes" id="UP000095287">
    <property type="component" value="Unplaced"/>
</dbReference>
<name>A0A1I7YQ67_9BILA</name>
<evidence type="ECO:0000259" key="8">
    <source>
        <dbReference type="PROSITE" id="PS50102"/>
    </source>
</evidence>
<dbReference type="SMART" id="SM00360">
    <property type="entry name" value="RRM"/>
    <property type="match status" value="2"/>
</dbReference>
<evidence type="ECO:0000313" key="10">
    <source>
        <dbReference type="WBParaSite" id="L893_g18355.t1"/>
    </source>
</evidence>
<dbReference type="GO" id="GO:0005634">
    <property type="term" value="C:nucleus"/>
    <property type="evidence" value="ECO:0007669"/>
    <property type="project" value="UniProtKB-SubCell"/>
</dbReference>
<keyword evidence="5 7" id="KW-0694">RNA-binding</keyword>
<dbReference type="Gene3D" id="3.30.70.330">
    <property type="match status" value="2"/>
</dbReference>
<dbReference type="GO" id="GO:0005737">
    <property type="term" value="C:cytoplasm"/>
    <property type="evidence" value="ECO:0007669"/>
    <property type="project" value="UniProtKB-SubCell"/>
</dbReference>
<evidence type="ECO:0000256" key="6">
    <source>
        <dbReference type="ARBA" id="ARBA00023242"/>
    </source>
</evidence>
<keyword evidence="9" id="KW-1185">Reference proteome</keyword>
<dbReference type="InterPro" id="IPR003954">
    <property type="entry name" value="RRM_euk-type"/>
</dbReference>
<feature type="domain" description="RRM" evidence="8">
    <location>
        <begin position="19"/>
        <end position="96"/>
    </location>
</feature>
<accession>A0A1I7YQ67</accession>
<dbReference type="Pfam" id="PF00076">
    <property type="entry name" value="RRM_1"/>
    <property type="match status" value="2"/>
</dbReference>
<dbReference type="InterPro" id="IPR000504">
    <property type="entry name" value="RRM_dom"/>
</dbReference>
<dbReference type="SUPFAM" id="SSF54928">
    <property type="entry name" value="RNA-binding domain, RBD"/>
    <property type="match status" value="2"/>
</dbReference>
<evidence type="ECO:0000256" key="2">
    <source>
        <dbReference type="ARBA" id="ARBA00004496"/>
    </source>
</evidence>
<dbReference type="AlphaFoldDB" id="A0A1I7YQ67"/>
<dbReference type="SMART" id="SM00361">
    <property type="entry name" value="RRM_1"/>
    <property type="match status" value="2"/>
</dbReference>
<dbReference type="CDD" id="cd00590">
    <property type="entry name" value="RRM_SF"/>
    <property type="match status" value="1"/>
</dbReference>
<dbReference type="WBParaSite" id="L893_g18355.t1">
    <property type="protein sequence ID" value="L893_g18355.t1"/>
    <property type="gene ID" value="L893_g18355"/>
</dbReference>
<proteinExistence type="predicted"/>
<dbReference type="GO" id="GO:0003723">
    <property type="term" value="F:RNA binding"/>
    <property type="evidence" value="ECO:0007669"/>
    <property type="project" value="UniProtKB-UniRule"/>
</dbReference>
<dbReference type="PROSITE" id="PS50102">
    <property type="entry name" value="RRM"/>
    <property type="match status" value="2"/>
</dbReference>
<comment type="subcellular location">
    <subcellularLocation>
        <location evidence="2">Cytoplasm</location>
    </subcellularLocation>
    <subcellularLocation>
        <location evidence="1">Nucleus</location>
    </subcellularLocation>
</comment>
<organism evidence="9 10">
    <name type="scientific">Steinernema glaseri</name>
    <dbReference type="NCBI Taxonomy" id="37863"/>
    <lineage>
        <taxon>Eukaryota</taxon>
        <taxon>Metazoa</taxon>
        <taxon>Ecdysozoa</taxon>
        <taxon>Nematoda</taxon>
        <taxon>Chromadorea</taxon>
        <taxon>Rhabditida</taxon>
        <taxon>Tylenchina</taxon>
        <taxon>Panagrolaimomorpha</taxon>
        <taxon>Strongyloidoidea</taxon>
        <taxon>Steinernematidae</taxon>
        <taxon>Steinernema</taxon>
    </lineage>
</organism>
<dbReference type="InterPro" id="IPR035979">
    <property type="entry name" value="RBD_domain_sf"/>
</dbReference>
<keyword evidence="6" id="KW-0539">Nucleus</keyword>